<keyword evidence="12" id="KW-1185">Reference proteome</keyword>
<feature type="transmembrane region" description="Helical" evidence="10">
    <location>
        <begin position="530"/>
        <end position="552"/>
    </location>
</feature>
<comment type="catalytic activity">
    <reaction evidence="10">
        <text>a very-long-chain acyl-CoA + malonyl-CoA + H(+) = a very-long-chain 3-oxoacyl-CoA + CO2 + CoA</text>
        <dbReference type="Rhea" id="RHEA:32727"/>
        <dbReference type="ChEBI" id="CHEBI:15378"/>
        <dbReference type="ChEBI" id="CHEBI:16526"/>
        <dbReference type="ChEBI" id="CHEBI:57287"/>
        <dbReference type="ChEBI" id="CHEBI:57384"/>
        <dbReference type="ChEBI" id="CHEBI:90725"/>
        <dbReference type="ChEBI" id="CHEBI:90736"/>
        <dbReference type="EC" id="2.3.1.199"/>
    </reaction>
</comment>
<evidence type="ECO:0000256" key="2">
    <source>
        <dbReference type="ARBA" id="ARBA00022516"/>
    </source>
</evidence>
<evidence type="ECO:0000256" key="1">
    <source>
        <dbReference type="ARBA" id="ARBA00004141"/>
    </source>
</evidence>
<feature type="transmembrane region" description="Helical" evidence="10">
    <location>
        <begin position="249"/>
        <end position="267"/>
    </location>
</feature>
<comment type="subcellular location">
    <subcellularLocation>
        <location evidence="1">Membrane</location>
        <topology evidence="1">Multi-pass membrane protein</topology>
    </subcellularLocation>
</comment>
<accession>A0AA39FC90</accession>
<protein>
    <recommendedName>
        <fullName evidence="10">Elongation of very long chain fatty acids protein</fullName>
        <ecNumber evidence="10">2.3.1.199</ecNumber>
    </recommendedName>
    <alternativeName>
        <fullName evidence="10">Very-long-chain 3-oxoacyl-CoA synthase</fullName>
    </alternativeName>
</protein>
<dbReference type="EMBL" id="JAQQBR010001832">
    <property type="protein sequence ID" value="KAK0166821.1"/>
    <property type="molecule type" value="Genomic_DNA"/>
</dbReference>
<dbReference type="PANTHER" id="PTHR11157">
    <property type="entry name" value="FATTY ACID ACYL TRANSFERASE-RELATED"/>
    <property type="match status" value="1"/>
</dbReference>
<feature type="transmembrane region" description="Helical" evidence="10">
    <location>
        <begin position="427"/>
        <end position="445"/>
    </location>
</feature>
<feature type="transmembrane region" description="Helical" evidence="10">
    <location>
        <begin position="842"/>
        <end position="862"/>
    </location>
</feature>
<evidence type="ECO:0000256" key="3">
    <source>
        <dbReference type="ARBA" id="ARBA00022679"/>
    </source>
</evidence>
<comment type="similarity">
    <text evidence="10">Belongs to the ELO family.</text>
</comment>
<dbReference type="AlphaFoldDB" id="A0AA39FC90"/>
<evidence type="ECO:0000256" key="4">
    <source>
        <dbReference type="ARBA" id="ARBA00022692"/>
    </source>
</evidence>
<evidence type="ECO:0000256" key="8">
    <source>
        <dbReference type="ARBA" id="ARBA00023136"/>
    </source>
</evidence>
<dbReference type="Pfam" id="PF01151">
    <property type="entry name" value="ELO"/>
    <property type="match status" value="5"/>
</dbReference>
<evidence type="ECO:0000313" key="12">
    <source>
        <dbReference type="Proteomes" id="UP001168972"/>
    </source>
</evidence>
<feature type="transmembrane region" description="Helical" evidence="10">
    <location>
        <begin position="883"/>
        <end position="902"/>
    </location>
</feature>
<dbReference type="GO" id="GO:0030148">
    <property type="term" value="P:sphingolipid biosynthetic process"/>
    <property type="evidence" value="ECO:0007669"/>
    <property type="project" value="TreeGrafter"/>
</dbReference>
<keyword evidence="8 10" id="KW-0472">Membrane</keyword>
<feature type="transmembrane region" description="Helical" evidence="10">
    <location>
        <begin position="765"/>
        <end position="787"/>
    </location>
</feature>
<name>A0AA39FC90_MICHY</name>
<comment type="caution">
    <text evidence="10">Lacks conserved residue(s) required for the propagation of feature annotation.</text>
</comment>
<keyword evidence="2 10" id="KW-0444">Lipid biosynthesis</keyword>
<feature type="transmembrane region" description="Helical" evidence="10">
    <location>
        <begin position="148"/>
        <end position="166"/>
    </location>
</feature>
<feature type="transmembrane region" description="Helical" evidence="10">
    <location>
        <begin position="621"/>
        <end position="641"/>
    </location>
</feature>
<feature type="transmembrane region" description="Helical" evidence="10">
    <location>
        <begin position="662"/>
        <end position="680"/>
    </location>
</feature>
<dbReference type="EC" id="2.3.1.199" evidence="10"/>
<feature type="transmembrane region" description="Helical" evidence="10">
    <location>
        <begin position="386"/>
        <end position="406"/>
    </location>
</feature>
<feature type="transmembrane region" description="Helical" evidence="10">
    <location>
        <begin position="506"/>
        <end position="524"/>
    </location>
</feature>
<evidence type="ECO:0000256" key="6">
    <source>
        <dbReference type="ARBA" id="ARBA00022989"/>
    </source>
</evidence>
<evidence type="ECO:0000256" key="9">
    <source>
        <dbReference type="ARBA" id="ARBA00023160"/>
    </source>
</evidence>
<dbReference type="GO" id="GO:0019367">
    <property type="term" value="P:fatty acid elongation, saturated fatty acid"/>
    <property type="evidence" value="ECO:0007669"/>
    <property type="project" value="TreeGrafter"/>
</dbReference>
<reference evidence="11" key="1">
    <citation type="journal article" date="2023" name="bioRxiv">
        <title>Scaffold-level genome assemblies of two parasitoid biocontrol wasps reveal the parthenogenesis mechanism and an associated novel virus.</title>
        <authorList>
            <person name="Inwood S."/>
            <person name="Skelly J."/>
            <person name="Guhlin J."/>
            <person name="Harrop T."/>
            <person name="Goldson S."/>
            <person name="Dearden P."/>
        </authorList>
    </citation>
    <scope>NUCLEOTIDE SEQUENCE</scope>
    <source>
        <strain evidence="11">Lincoln</strain>
        <tissue evidence="11">Whole body</tissue>
    </source>
</reference>
<feature type="transmembrane region" description="Helical" evidence="10">
    <location>
        <begin position="799"/>
        <end position="816"/>
    </location>
</feature>
<reference evidence="11" key="2">
    <citation type="submission" date="2023-03" db="EMBL/GenBank/DDBJ databases">
        <authorList>
            <person name="Inwood S.N."/>
            <person name="Skelly J.G."/>
            <person name="Guhlin J."/>
            <person name="Harrop T.W.R."/>
            <person name="Goldson S.G."/>
            <person name="Dearden P.K."/>
        </authorList>
    </citation>
    <scope>NUCLEOTIDE SEQUENCE</scope>
    <source>
        <strain evidence="11">Lincoln</strain>
        <tissue evidence="11">Whole body</tissue>
    </source>
</reference>
<evidence type="ECO:0000313" key="11">
    <source>
        <dbReference type="EMBL" id="KAK0166821.1"/>
    </source>
</evidence>
<dbReference type="GO" id="GO:0005789">
    <property type="term" value="C:endoplasmic reticulum membrane"/>
    <property type="evidence" value="ECO:0007669"/>
    <property type="project" value="TreeGrafter"/>
</dbReference>
<organism evidence="11 12">
    <name type="scientific">Microctonus hyperodae</name>
    <name type="common">Parasitoid wasp</name>
    <dbReference type="NCBI Taxonomy" id="165561"/>
    <lineage>
        <taxon>Eukaryota</taxon>
        <taxon>Metazoa</taxon>
        <taxon>Ecdysozoa</taxon>
        <taxon>Arthropoda</taxon>
        <taxon>Hexapoda</taxon>
        <taxon>Insecta</taxon>
        <taxon>Pterygota</taxon>
        <taxon>Neoptera</taxon>
        <taxon>Endopterygota</taxon>
        <taxon>Hymenoptera</taxon>
        <taxon>Apocrita</taxon>
        <taxon>Ichneumonoidea</taxon>
        <taxon>Braconidae</taxon>
        <taxon>Euphorinae</taxon>
        <taxon>Microctonus</taxon>
    </lineage>
</organism>
<keyword evidence="4 10" id="KW-0812">Transmembrane</keyword>
<dbReference type="Proteomes" id="UP001168972">
    <property type="component" value="Unassembled WGS sequence"/>
</dbReference>
<feature type="transmembrane region" description="Helical" evidence="10">
    <location>
        <begin position="986"/>
        <end position="1008"/>
    </location>
</feature>
<keyword evidence="7 10" id="KW-0443">Lipid metabolism</keyword>
<feature type="transmembrane region" description="Helical" evidence="10">
    <location>
        <begin position="209"/>
        <end position="228"/>
    </location>
</feature>
<feature type="transmembrane region" description="Helical" evidence="10">
    <location>
        <begin position="564"/>
        <end position="586"/>
    </location>
</feature>
<gene>
    <name evidence="11" type="ORF">PV327_004304</name>
</gene>
<evidence type="ECO:0000256" key="5">
    <source>
        <dbReference type="ARBA" id="ARBA00022832"/>
    </source>
</evidence>
<feature type="transmembrane region" description="Helical" evidence="10">
    <location>
        <begin position="328"/>
        <end position="346"/>
    </location>
</feature>
<feature type="transmembrane region" description="Helical" evidence="10">
    <location>
        <begin position="297"/>
        <end position="316"/>
    </location>
</feature>
<dbReference type="GO" id="GO:0034625">
    <property type="term" value="P:fatty acid elongation, monounsaturated fatty acid"/>
    <property type="evidence" value="ECO:0007669"/>
    <property type="project" value="TreeGrafter"/>
</dbReference>
<dbReference type="GO" id="GO:0034626">
    <property type="term" value="P:fatty acid elongation, polyunsaturated fatty acid"/>
    <property type="evidence" value="ECO:0007669"/>
    <property type="project" value="TreeGrafter"/>
</dbReference>
<dbReference type="GO" id="GO:0042761">
    <property type="term" value="P:very long-chain fatty acid biosynthetic process"/>
    <property type="evidence" value="ECO:0007669"/>
    <property type="project" value="TreeGrafter"/>
</dbReference>
<keyword evidence="6 10" id="KW-1133">Transmembrane helix</keyword>
<dbReference type="GO" id="GO:0009922">
    <property type="term" value="F:fatty acid elongase activity"/>
    <property type="evidence" value="ECO:0007669"/>
    <property type="project" value="UniProtKB-EC"/>
</dbReference>
<dbReference type="InterPro" id="IPR002076">
    <property type="entry name" value="ELO_fam"/>
</dbReference>
<keyword evidence="3 10" id="KW-0808">Transferase</keyword>
<evidence type="ECO:0000256" key="7">
    <source>
        <dbReference type="ARBA" id="ARBA00023098"/>
    </source>
</evidence>
<evidence type="ECO:0000256" key="10">
    <source>
        <dbReference type="RuleBase" id="RU361115"/>
    </source>
</evidence>
<feature type="transmembrane region" description="Helical" evidence="10">
    <location>
        <begin position="108"/>
        <end position="128"/>
    </location>
</feature>
<feature type="transmembrane region" description="Helical" evidence="10">
    <location>
        <begin position="173"/>
        <end position="189"/>
    </location>
</feature>
<proteinExistence type="inferred from homology"/>
<keyword evidence="9 10" id="KW-0275">Fatty acid biosynthesis</keyword>
<dbReference type="PANTHER" id="PTHR11157:SF69">
    <property type="entry name" value="ELONGATION OF VERY LONG CHAIN FATTY ACIDS PROTEIN 7"/>
    <property type="match status" value="1"/>
</dbReference>
<comment type="caution">
    <text evidence="11">The sequence shown here is derived from an EMBL/GenBank/DDBJ whole genome shotgun (WGS) entry which is preliminary data.</text>
</comment>
<keyword evidence="5 10" id="KW-0276">Fatty acid metabolism</keyword>
<feature type="transmembrane region" description="Helical" evidence="10">
    <location>
        <begin position="476"/>
        <end position="494"/>
    </location>
</feature>
<sequence>MSSVWKIFADFYYDLMENKSDPRGLKYGWWNDYSLRCQPIDYSNSPKALGMAKMSWWYFISKFTEFIDTFLFVLRKKNNHISTLHVIHHGLMPFSTWFGVKFSPGGHLTFFGLLNAFVHIIMYGYYLLAAFGPKIHPYLWWKKYLTTLQITQFIVILIHASQLLIYNCEYPKIFLWWIAVQMSFLWYSLHDYYYDLMDNRSDRRVKDWPLMDGPLPTIILCIIYALIVKVIGPKLMENRKPFGLRRTMIFYNLFQVIFSTSIFYRGMKYGWWNDYSLRCQPVDYSNNPKAVGMAETAWWYFISKFTEFIDTFFFVLRKKYDHISTLHLIHHGVIPFSTWVGVKFYPGGHSTFFALLNAFMAELWQSITDSYYDIILNKSDPRVNDWPMMSGPFPTIIICISYVYIVKVIGPKLMESHKPFNLRRTMIYYNLFQVIFSTWLFSEALRNGWWNDYSFRCQPVDYSNNPKAVRMAETCWWYYFSKFTEFIDTFLFVLRKKNDHISTLHVIHHGIMPMATWLGVKFTPGGHSTFLGLLNTFVHMIMYGYYLLAACGPKIQPYLWWKKYLTTLQMTQFVLLMLHSFQLFFIECDYPKAFMGSWWQSMMDFYYDIMENKSDPRVKDWPMMSGPFPTIFICIFYAYFVKVIGPKLMEKRKPFILRRAMLYYNLFQVIASAWIFILSLKYGWWNDYSFRCQPVDFSNSYKAIRVAQGCWWYFIFKYSELLDTIFFVLRKKNNQISNLHVYHHAIMPFTAWVGTKFVPGGHSTFFALLNSFVHIIMYGYYYLAALGPKMKPYLWWKKYLTSLQLIQFILVMLHAMDSWWQRVMYSYYDIMENKSDQRVKDWPMMSGPLPTILICISYAYFVKVIGPKLMEKRKPFVLRRFMIYYNLFQVILSAWLFYQGLINGWWNDYSFRCQPVDYSNNPKALGMAKSSWWYYISKFTELTDTIMFVLRKKNNQISNLHVYHHGIMPISTWIGVKFVPGGHSTFFGLLNTFVHIIMYGYYLLAALGPKIQPYLWWKKNFYIQSYTQKNNVSGAKKSFIDEKNK</sequence>